<accession>A0A5N6QBP9</accession>
<feature type="region of interest" description="Disordered" evidence="1">
    <location>
        <begin position="91"/>
        <end position="126"/>
    </location>
</feature>
<reference evidence="2 3" key="1">
    <citation type="submission" date="2019-06" db="EMBL/GenBank/DDBJ databases">
        <title>A chromosomal-level reference genome of Carpinus fangiana (Coryloideae, Betulaceae).</title>
        <authorList>
            <person name="Yang X."/>
            <person name="Wang Z."/>
            <person name="Zhang L."/>
            <person name="Hao G."/>
            <person name="Liu J."/>
            <person name="Yang Y."/>
        </authorList>
    </citation>
    <scope>NUCLEOTIDE SEQUENCE [LARGE SCALE GENOMIC DNA]</scope>
    <source>
        <strain evidence="2">Cfa_2016G</strain>
        <tissue evidence="2">Leaf</tissue>
    </source>
</reference>
<dbReference type="AlphaFoldDB" id="A0A5N6QBP9"/>
<feature type="compositionally biased region" description="Basic and acidic residues" evidence="1">
    <location>
        <begin position="35"/>
        <end position="49"/>
    </location>
</feature>
<name>A0A5N6QBP9_9ROSI</name>
<sequence length="231" mass="26150">MDVEQVMKLFDSCWFELEILKKVSNPSNSSSFEANPDHQIQEEPSKPEISRVPTLHTRSMSDQLSSKTSFNSAALSPVSVLLPAKLHTIHSGKEATESEPEQPKPTDFLVSSKKKKMRKERGESKSLSDLEFEELKGFMDLGFVFSDEDRNNSNLASILPGLHRFGKKDGEEEEIDESAISRPYLSEAWEVFERRKAENPLMNWRIPALSSEINIKDNLRLWAHTVASTVG</sequence>
<dbReference type="PANTHER" id="PTHR33785">
    <property type="entry name" value="OS06G0550800 PROTEIN"/>
    <property type="match status" value="1"/>
</dbReference>
<proteinExistence type="predicted"/>
<evidence type="ECO:0000313" key="3">
    <source>
        <dbReference type="Proteomes" id="UP000327013"/>
    </source>
</evidence>
<dbReference type="InterPro" id="IPR012881">
    <property type="entry name" value="DUF1685"/>
</dbReference>
<protein>
    <recommendedName>
        <fullName evidence="4">DUF1685 domain-containing protein</fullName>
    </recommendedName>
</protein>
<dbReference type="PANTHER" id="PTHR33785:SF12">
    <property type="entry name" value="DUF1685 FAMILY PROTEIN"/>
    <property type="match status" value="1"/>
</dbReference>
<feature type="compositionally biased region" description="Polar residues" evidence="1">
    <location>
        <begin position="56"/>
        <end position="68"/>
    </location>
</feature>
<feature type="region of interest" description="Disordered" evidence="1">
    <location>
        <begin position="25"/>
        <end position="68"/>
    </location>
</feature>
<feature type="compositionally biased region" description="Basic and acidic residues" evidence="1">
    <location>
        <begin position="91"/>
        <end position="104"/>
    </location>
</feature>
<evidence type="ECO:0000313" key="2">
    <source>
        <dbReference type="EMBL" id="KAE7995881.1"/>
    </source>
</evidence>
<evidence type="ECO:0000256" key="1">
    <source>
        <dbReference type="SAM" id="MobiDB-lite"/>
    </source>
</evidence>
<dbReference type="EMBL" id="CM017321">
    <property type="protein sequence ID" value="KAE7995881.1"/>
    <property type="molecule type" value="Genomic_DNA"/>
</dbReference>
<gene>
    <name evidence="2" type="ORF">FH972_000644</name>
</gene>
<dbReference type="OrthoDB" id="1911878at2759"/>
<evidence type="ECO:0008006" key="4">
    <source>
        <dbReference type="Google" id="ProtNLM"/>
    </source>
</evidence>
<dbReference type="Pfam" id="PF07939">
    <property type="entry name" value="DUF1685"/>
    <property type="match status" value="1"/>
</dbReference>
<keyword evidence="3" id="KW-1185">Reference proteome</keyword>
<organism evidence="2 3">
    <name type="scientific">Carpinus fangiana</name>
    <dbReference type="NCBI Taxonomy" id="176857"/>
    <lineage>
        <taxon>Eukaryota</taxon>
        <taxon>Viridiplantae</taxon>
        <taxon>Streptophyta</taxon>
        <taxon>Embryophyta</taxon>
        <taxon>Tracheophyta</taxon>
        <taxon>Spermatophyta</taxon>
        <taxon>Magnoliopsida</taxon>
        <taxon>eudicotyledons</taxon>
        <taxon>Gunneridae</taxon>
        <taxon>Pentapetalae</taxon>
        <taxon>rosids</taxon>
        <taxon>fabids</taxon>
        <taxon>Fagales</taxon>
        <taxon>Betulaceae</taxon>
        <taxon>Carpinus</taxon>
    </lineage>
</organism>
<dbReference type="Proteomes" id="UP000327013">
    <property type="component" value="Chromosome 1"/>
</dbReference>